<gene>
    <name evidence="14" type="ORF">GHT06_010729</name>
</gene>
<accession>A0AAD5KYX2</accession>
<dbReference type="InterPro" id="IPR002403">
    <property type="entry name" value="Cyt_P450_E_grp-IV"/>
</dbReference>
<evidence type="ECO:0000256" key="2">
    <source>
        <dbReference type="ARBA" id="ARBA00003690"/>
    </source>
</evidence>
<comment type="subcellular location">
    <subcellularLocation>
        <location evidence="3">Endoplasmic reticulum membrane</location>
    </subcellularLocation>
</comment>
<evidence type="ECO:0000256" key="11">
    <source>
        <dbReference type="PIRSR" id="PIRSR602403-1"/>
    </source>
</evidence>
<comment type="similarity">
    <text evidence="4 12">Belongs to the cytochrome P450 family.</text>
</comment>
<keyword evidence="6 11" id="KW-0479">Metal-binding</keyword>
<evidence type="ECO:0000256" key="12">
    <source>
        <dbReference type="RuleBase" id="RU000461"/>
    </source>
</evidence>
<dbReference type="EMBL" id="WJBH02000002">
    <property type="protein sequence ID" value="KAI9563271.1"/>
    <property type="molecule type" value="Genomic_DNA"/>
</dbReference>
<evidence type="ECO:0000256" key="10">
    <source>
        <dbReference type="ARBA" id="ARBA00023136"/>
    </source>
</evidence>
<keyword evidence="9 12" id="KW-0503">Monooxygenase</keyword>
<dbReference type="InterPro" id="IPR001128">
    <property type="entry name" value="Cyt_P450"/>
</dbReference>
<evidence type="ECO:0000256" key="13">
    <source>
        <dbReference type="SAM" id="Phobius"/>
    </source>
</evidence>
<dbReference type="PANTHER" id="PTHR24291:SF189">
    <property type="entry name" value="CYTOCHROME P450 4C3-RELATED"/>
    <property type="match status" value="1"/>
</dbReference>
<dbReference type="InterPro" id="IPR050196">
    <property type="entry name" value="Cytochrome_P450_Monoox"/>
</dbReference>
<keyword evidence="8 11" id="KW-0408">Iron</keyword>
<dbReference type="GO" id="GO:0005789">
    <property type="term" value="C:endoplasmic reticulum membrane"/>
    <property type="evidence" value="ECO:0007669"/>
    <property type="project" value="UniProtKB-SubCell"/>
</dbReference>
<evidence type="ECO:0000256" key="8">
    <source>
        <dbReference type="ARBA" id="ARBA00023004"/>
    </source>
</evidence>
<sequence>MKRFAALVIYVVLFICVLYSSNVELRLEFILGAVVLRTCVLSDSFFWWWTYIRISPFHAAVNRIPGPKFYLPMLGNSLDAIITSQKVINKGASYKALLPWLGQGLLVSSGDLWRSRRKLMTPAFHFYALKNYFKIFNEQSRILSRIIGEMYKSYPETKGEIDVYPYLARCSLDIIFEATAGTTINAQTQDSDSARAAYRIVQVVVEKQLQPWLENPWLFSLSTLGREHNQLLKTLHGFTKDVIRKRRKSLREEKRNMAEKTEPGIRSALPLLDLLLKASDDGEVLSDRDIRNEIDTFMFEEQAWVEVNDIFTDSERDCTQEDISNLKYLECCIKETLRIYPSGPVFERDVQEDIQIGKYSIPAGCTLGFLALAMHRNPKVFPDPLVFKPERFFPDEAIGRHPYAYIPFSAGPRNCIGQRFAMLEGKVVLSTLLRHFKFEISSSKPPIPSYQVTLKSLNGIHLIVSRR</sequence>
<feature type="transmembrane region" description="Helical" evidence="13">
    <location>
        <begin position="30"/>
        <end position="49"/>
    </location>
</feature>
<dbReference type="GO" id="GO:0004497">
    <property type="term" value="F:monooxygenase activity"/>
    <property type="evidence" value="ECO:0007669"/>
    <property type="project" value="UniProtKB-KW"/>
</dbReference>
<dbReference type="PRINTS" id="PR00465">
    <property type="entry name" value="EP450IV"/>
</dbReference>
<dbReference type="PRINTS" id="PR00385">
    <property type="entry name" value="P450"/>
</dbReference>
<dbReference type="GO" id="GO:0005506">
    <property type="term" value="F:iron ion binding"/>
    <property type="evidence" value="ECO:0007669"/>
    <property type="project" value="InterPro"/>
</dbReference>
<evidence type="ECO:0000256" key="4">
    <source>
        <dbReference type="ARBA" id="ARBA00010617"/>
    </source>
</evidence>
<dbReference type="InterPro" id="IPR036396">
    <property type="entry name" value="Cyt_P450_sf"/>
</dbReference>
<keyword evidence="10 13" id="KW-0472">Membrane</keyword>
<keyword evidence="5 11" id="KW-0349">Heme</keyword>
<comment type="function">
    <text evidence="2">May be involved in the metabolism of insect hormones and in the breakdown of synthetic insecticides.</text>
</comment>
<dbReference type="Proteomes" id="UP000820818">
    <property type="component" value="Linkage Group LG2"/>
</dbReference>
<dbReference type="GO" id="GO:0020037">
    <property type="term" value="F:heme binding"/>
    <property type="evidence" value="ECO:0007669"/>
    <property type="project" value="InterPro"/>
</dbReference>
<keyword evidence="12" id="KW-0560">Oxidoreductase</keyword>
<name>A0AAD5KYX2_9CRUS</name>
<evidence type="ECO:0000313" key="15">
    <source>
        <dbReference type="Proteomes" id="UP000820818"/>
    </source>
</evidence>
<dbReference type="PROSITE" id="PS00086">
    <property type="entry name" value="CYTOCHROME_P450"/>
    <property type="match status" value="1"/>
</dbReference>
<organism evidence="14 15">
    <name type="scientific">Daphnia sinensis</name>
    <dbReference type="NCBI Taxonomy" id="1820382"/>
    <lineage>
        <taxon>Eukaryota</taxon>
        <taxon>Metazoa</taxon>
        <taxon>Ecdysozoa</taxon>
        <taxon>Arthropoda</taxon>
        <taxon>Crustacea</taxon>
        <taxon>Branchiopoda</taxon>
        <taxon>Diplostraca</taxon>
        <taxon>Cladocera</taxon>
        <taxon>Anomopoda</taxon>
        <taxon>Daphniidae</taxon>
        <taxon>Daphnia</taxon>
        <taxon>Daphnia similis group</taxon>
    </lineage>
</organism>
<dbReference type="CDD" id="cd20628">
    <property type="entry name" value="CYP4"/>
    <property type="match status" value="1"/>
</dbReference>
<dbReference type="Pfam" id="PF00067">
    <property type="entry name" value="p450"/>
    <property type="match status" value="2"/>
</dbReference>
<evidence type="ECO:0000256" key="6">
    <source>
        <dbReference type="ARBA" id="ARBA00022723"/>
    </source>
</evidence>
<evidence type="ECO:0000256" key="9">
    <source>
        <dbReference type="ARBA" id="ARBA00023033"/>
    </source>
</evidence>
<feature type="binding site" description="axial binding residue" evidence="11">
    <location>
        <position position="415"/>
    </location>
    <ligand>
        <name>heme</name>
        <dbReference type="ChEBI" id="CHEBI:30413"/>
    </ligand>
    <ligandPart>
        <name>Fe</name>
        <dbReference type="ChEBI" id="CHEBI:18248"/>
    </ligandPart>
</feature>
<reference evidence="14 15" key="1">
    <citation type="submission" date="2022-05" db="EMBL/GenBank/DDBJ databases">
        <title>A multi-omics perspective on studying reproductive biology in Daphnia sinensis.</title>
        <authorList>
            <person name="Jia J."/>
        </authorList>
    </citation>
    <scope>NUCLEOTIDE SEQUENCE [LARGE SCALE GENOMIC DNA]</scope>
    <source>
        <strain evidence="14 15">WSL</strain>
    </source>
</reference>
<evidence type="ECO:0000256" key="7">
    <source>
        <dbReference type="ARBA" id="ARBA00022824"/>
    </source>
</evidence>
<dbReference type="AlphaFoldDB" id="A0AAD5KYX2"/>
<evidence type="ECO:0000256" key="5">
    <source>
        <dbReference type="ARBA" id="ARBA00022617"/>
    </source>
</evidence>
<dbReference type="InterPro" id="IPR017972">
    <property type="entry name" value="Cyt_P450_CS"/>
</dbReference>
<keyword evidence="13" id="KW-0812">Transmembrane</keyword>
<dbReference type="SUPFAM" id="SSF48264">
    <property type="entry name" value="Cytochrome P450"/>
    <property type="match status" value="1"/>
</dbReference>
<dbReference type="PANTHER" id="PTHR24291">
    <property type="entry name" value="CYTOCHROME P450 FAMILY 4"/>
    <property type="match status" value="1"/>
</dbReference>
<protein>
    <submittedName>
        <fullName evidence="14">Uncharacterized protein</fullName>
    </submittedName>
</protein>
<comment type="cofactor">
    <cofactor evidence="1 11">
        <name>heme</name>
        <dbReference type="ChEBI" id="CHEBI:30413"/>
    </cofactor>
</comment>
<dbReference type="Gene3D" id="1.10.630.10">
    <property type="entry name" value="Cytochrome P450"/>
    <property type="match status" value="2"/>
</dbReference>
<evidence type="ECO:0000256" key="1">
    <source>
        <dbReference type="ARBA" id="ARBA00001971"/>
    </source>
</evidence>
<evidence type="ECO:0000256" key="3">
    <source>
        <dbReference type="ARBA" id="ARBA00004586"/>
    </source>
</evidence>
<keyword evidence="15" id="KW-1185">Reference proteome</keyword>
<keyword evidence="7" id="KW-0256">Endoplasmic reticulum</keyword>
<keyword evidence="13" id="KW-1133">Transmembrane helix</keyword>
<dbReference type="GO" id="GO:0016705">
    <property type="term" value="F:oxidoreductase activity, acting on paired donors, with incorporation or reduction of molecular oxygen"/>
    <property type="evidence" value="ECO:0007669"/>
    <property type="project" value="InterPro"/>
</dbReference>
<proteinExistence type="inferred from homology"/>
<evidence type="ECO:0000313" key="14">
    <source>
        <dbReference type="EMBL" id="KAI9563271.1"/>
    </source>
</evidence>
<comment type="caution">
    <text evidence="14">The sequence shown here is derived from an EMBL/GenBank/DDBJ whole genome shotgun (WGS) entry which is preliminary data.</text>
</comment>